<dbReference type="GO" id="GO:0003677">
    <property type="term" value="F:DNA binding"/>
    <property type="evidence" value="ECO:0007669"/>
    <property type="project" value="UniProtKB-UniRule"/>
</dbReference>
<dbReference type="PANTHER" id="PTHR30328">
    <property type="entry name" value="TRANSCRIPTIONAL REPRESSOR"/>
    <property type="match status" value="1"/>
</dbReference>
<dbReference type="PROSITE" id="PS50977">
    <property type="entry name" value="HTH_TETR_2"/>
    <property type="match status" value="1"/>
</dbReference>
<protein>
    <submittedName>
        <fullName evidence="8">HTH-type transcriptional repressor NicS</fullName>
    </submittedName>
</protein>
<reference evidence="8 9" key="1">
    <citation type="submission" date="2020-04" db="EMBL/GenBank/DDBJ databases">
        <authorList>
            <person name="De Canck E."/>
        </authorList>
    </citation>
    <scope>NUCLEOTIDE SEQUENCE [LARGE SCALE GENOMIC DNA]</scope>
    <source>
        <strain evidence="8 9">LMG 28138</strain>
    </source>
</reference>
<evidence type="ECO:0000313" key="9">
    <source>
        <dbReference type="Proteomes" id="UP000494115"/>
    </source>
</evidence>
<keyword evidence="9" id="KW-1185">Reference proteome</keyword>
<accession>A0A6S7CRQ6</accession>
<evidence type="ECO:0000259" key="7">
    <source>
        <dbReference type="PROSITE" id="PS50977"/>
    </source>
</evidence>
<dbReference type="RefSeq" id="WP_175106574.1">
    <property type="nucleotide sequence ID" value="NZ_CADIKM010000023.1"/>
</dbReference>
<keyword evidence="4" id="KW-0804">Transcription</keyword>
<organism evidence="8 9">
    <name type="scientific">Pararobbsia alpina</name>
    <dbReference type="NCBI Taxonomy" id="621374"/>
    <lineage>
        <taxon>Bacteria</taxon>
        <taxon>Pseudomonadati</taxon>
        <taxon>Pseudomonadota</taxon>
        <taxon>Betaproteobacteria</taxon>
        <taxon>Burkholderiales</taxon>
        <taxon>Burkholderiaceae</taxon>
        <taxon>Pararobbsia</taxon>
    </lineage>
</organism>
<evidence type="ECO:0000256" key="4">
    <source>
        <dbReference type="ARBA" id="ARBA00023163"/>
    </source>
</evidence>
<dbReference type="InterPro" id="IPR001647">
    <property type="entry name" value="HTH_TetR"/>
</dbReference>
<sequence>MDELTIPHPPAQTALAPEPLRRMNAANTKAKKTAVGRGERAPERRKQEFLDAARKEFAEKGYGGASINDIAAHTDSNKALVYNYFGSKEGLYVAVLESMYADIRHKEQALQLEEMEPEDALQKLVAFTFEYYIANPEFIAILNGENMLGGRFIKQSAFAPTLNSTIVDTLSRILQRGVASGVFRDGIDPVDLYLSITGLGYTYVSNRHTLGIVFGRDLMKRNALKQRLANISEMVTRYVAVGG</sequence>
<evidence type="ECO:0000256" key="6">
    <source>
        <dbReference type="SAM" id="MobiDB-lite"/>
    </source>
</evidence>
<evidence type="ECO:0000256" key="2">
    <source>
        <dbReference type="ARBA" id="ARBA00023015"/>
    </source>
</evidence>
<dbReference type="AlphaFoldDB" id="A0A6S7CRQ6"/>
<name>A0A6S7CRQ6_9BURK</name>
<evidence type="ECO:0000313" key="8">
    <source>
        <dbReference type="EMBL" id="CAB3796244.1"/>
    </source>
</evidence>
<keyword evidence="1" id="KW-0678">Repressor</keyword>
<dbReference type="InterPro" id="IPR050109">
    <property type="entry name" value="HTH-type_TetR-like_transc_reg"/>
</dbReference>
<proteinExistence type="predicted"/>
<dbReference type="PANTHER" id="PTHR30328:SF54">
    <property type="entry name" value="HTH-TYPE TRANSCRIPTIONAL REPRESSOR SCO4008"/>
    <property type="match status" value="1"/>
</dbReference>
<evidence type="ECO:0000256" key="3">
    <source>
        <dbReference type="ARBA" id="ARBA00023125"/>
    </source>
</evidence>
<dbReference type="SUPFAM" id="SSF46689">
    <property type="entry name" value="Homeodomain-like"/>
    <property type="match status" value="1"/>
</dbReference>
<dbReference type="Pfam" id="PF00440">
    <property type="entry name" value="TetR_N"/>
    <property type="match status" value="1"/>
</dbReference>
<keyword evidence="2" id="KW-0805">Transcription regulation</keyword>
<dbReference type="Gene3D" id="1.10.357.10">
    <property type="entry name" value="Tetracycline Repressor, domain 2"/>
    <property type="match status" value="1"/>
</dbReference>
<dbReference type="PRINTS" id="PR00455">
    <property type="entry name" value="HTHTETR"/>
</dbReference>
<feature type="DNA-binding region" description="H-T-H motif" evidence="5">
    <location>
        <begin position="66"/>
        <end position="85"/>
    </location>
</feature>
<dbReference type="InterPro" id="IPR023772">
    <property type="entry name" value="DNA-bd_HTH_TetR-type_CS"/>
</dbReference>
<dbReference type="InterPro" id="IPR036271">
    <property type="entry name" value="Tet_transcr_reg_TetR-rel_C_sf"/>
</dbReference>
<evidence type="ECO:0000256" key="5">
    <source>
        <dbReference type="PROSITE-ProRule" id="PRU00335"/>
    </source>
</evidence>
<feature type="region of interest" description="Disordered" evidence="6">
    <location>
        <begin position="1"/>
        <end position="45"/>
    </location>
</feature>
<gene>
    <name evidence="8" type="primary">nicS_2</name>
    <name evidence="8" type="ORF">LMG28138_04028</name>
</gene>
<dbReference type="InterPro" id="IPR009057">
    <property type="entry name" value="Homeodomain-like_sf"/>
</dbReference>
<dbReference type="Proteomes" id="UP000494115">
    <property type="component" value="Unassembled WGS sequence"/>
</dbReference>
<dbReference type="EMBL" id="CADIKM010000023">
    <property type="protein sequence ID" value="CAB3796244.1"/>
    <property type="molecule type" value="Genomic_DNA"/>
</dbReference>
<dbReference type="Pfam" id="PF17938">
    <property type="entry name" value="TetR_C_29"/>
    <property type="match status" value="1"/>
</dbReference>
<evidence type="ECO:0000256" key="1">
    <source>
        <dbReference type="ARBA" id="ARBA00022491"/>
    </source>
</evidence>
<dbReference type="InterPro" id="IPR041474">
    <property type="entry name" value="NicS_C"/>
</dbReference>
<dbReference type="SUPFAM" id="SSF48498">
    <property type="entry name" value="Tetracyclin repressor-like, C-terminal domain"/>
    <property type="match status" value="1"/>
</dbReference>
<feature type="domain" description="HTH tetR-type" evidence="7">
    <location>
        <begin position="43"/>
        <end position="103"/>
    </location>
</feature>
<dbReference type="PROSITE" id="PS01081">
    <property type="entry name" value="HTH_TETR_1"/>
    <property type="match status" value="1"/>
</dbReference>
<keyword evidence="3 5" id="KW-0238">DNA-binding</keyword>